<evidence type="ECO:0000313" key="2">
    <source>
        <dbReference type="EMBL" id="CAA9212538.1"/>
    </source>
</evidence>
<protein>
    <recommendedName>
        <fullName evidence="1">Enoyl reductase (ER) domain-containing protein</fullName>
    </recommendedName>
</protein>
<dbReference type="InterPro" id="IPR013154">
    <property type="entry name" value="ADH-like_N"/>
</dbReference>
<organism evidence="2">
    <name type="scientific">uncultured Arthrobacter sp</name>
    <dbReference type="NCBI Taxonomy" id="114050"/>
    <lineage>
        <taxon>Bacteria</taxon>
        <taxon>Bacillati</taxon>
        <taxon>Actinomycetota</taxon>
        <taxon>Actinomycetes</taxon>
        <taxon>Micrococcales</taxon>
        <taxon>Micrococcaceae</taxon>
        <taxon>Arthrobacter</taxon>
        <taxon>environmental samples</taxon>
    </lineage>
</organism>
<dbReference type="PANTHER" id="PTHR43677:SF4">
    <property type="entry name" value="QUINONE OXIDOREDUCTASE-LIKE PROTEIN 2"/>
    <property type="match status" value="1"/>
</dbReference>
<dbReference type="AlphaFoldDB" id="A0A6J4H664"/>
<dbReference type="EMBL" id="CADCTE010000007">
    <property type="protein sequence ID" value="CAA9212538.1"/>
    <property type="molecule type" value="Genomic_DNA"/>
</dbReference>
<reference evidence="2" key="1">
    <citation type="submission" date="2020-02" db="EMBL/GenBank/DDBJ databases">
        <authorList>
            <person name="Meier V. D."/>
        </authorList>
    </citation>
    <scope>NUCLEOTIDE SEQUENCE</scope>
    <source>
        <strain evidence="2">AVDCRST_MAG83</strain>
    </source>
</reference>
<dbReference type="Gene3D" id="3.90.180.10">
    <property type="entry name" value="Medium-chain alcohol dehydrogenases, catalytic domain"/>
    <property type="match status" value="1"/>
</dbReference>
<dbReference type="InterPro" id="IPR036291">
    <property type="entry name" value="NAD(P)-bd_dom_sf"/>
</dbReference>
<feature type="domain" description="Enoyl reductase (ER)" evidence="1">
    <location>
        <begin position="25"/>
        <end position="350"/>
    </location>
</feature>
<dbReference type="InterPro" id="IPR020843">
    <property type="entry name" value="ER"/>
</dbReference>
<sequence length="353" mass="36827">MEVPISAQGATVDTMGRAVHVNRRGGPEVLAVREVRVPSPGDGEVLVRVEAAGVAFGDIALREGLRNAGSRPAIPGYDAVGTVASVGARVEGLAEGDRVAVWTSGSGGYATHVVVPAWAAVPYPDHVDSRAVVSLVLNYLAAWQLLSRTAVVADGSTILVHSAAGGVGSALLELAALRGMRVIGTASARKADLVERLGAVPVDYRTQDVAAEVKRLAPGGVDAVFDALGSVSWRRALPLLRPGGHLIAYGVSSAFSGGRRSLTKLIGNALRVPRTSYLTYLTQSIGVSGYRSDVMVEAHHDWYRQDLGSLIELLAAGSIDPVIHRTYPLEQAGQAQAELGAGRATGKIVLDVR</sequence>
<dbReference type="InterPro" id="IPR051397">
    <property type="entry name" value="Zn-ADH-like_protein"/>
</dbReference>
<dbReference type="GO" id="GO:0016491">
    <property type="term" value="F:oxidoreductase activity"/>
    <property type="evidence" value="ECO:0007669"/>
    <property type="project" value="InterPro"/>
</dbReference>
<dbReference type="SUPFAM" id="SSF51735">
    <property type="entry name" value="NAD(P)-binding Rossmann-fold domains"/>
    <property type="match status" value="1"/>
</dbReference>
<dbReference type="SUPFAM" id="SSF50129">
    <property type="entry name" value="GroES-like"/>
    <property type="match status" value="1"/>
</dbReference>
<dbReference type="SMART" id="SM00829">
    <property type="entry name" value="PKS_ER"/>
    <property type="match status" value="1"/>
</dbReference>
<accession>A0A6J4H664</accession>
<evidence type="ECO:0000259" key="1">
    <source>
        <dbReference type="SMART" id="SM00829"/>
    </source>
</evidence>
<dbReference type="Pfam" id="PF08240">
    <property type="entry name" value="ADH_N"/>
    <property type="match status" value="1"/>
</dbReference>
<dbReference type="InterPro" id="IPR011032">
    <property type="entry name" value="GroES-like_sf"/>
</dbReference>
<dbReference type="Pfam" id="PF13602">
    <property type="entry name" value="ADH_zinc_N_2"/>
    <property type="match status" value="1"/>
</dbReference>
<dbReference type="PANTHER" id="PTHR43677">
    <property type="entry name" value="SHORT-CHAIN DEHYDROGENASE/REDUCTASE"/>
    <property type="match status" value="1"/>
</dbReference>
<name>A0A6J4H664_9MICC</name>
<proteinExistence type="predicted"/>
<dbReference type="Gene3D" id="3.40.50.720">
    <property type="entry name" value="NAD(P)-binding Rossmann-like Domain"/>
    <property type="match status" value="1"/>
</dbReference>
<gene>
    <name evidence="2" type="ORF">AVDCRST_MAG83-14</name>
</gene>